<evidence type="ECO:0000313" key="2">
    <source>
        <dbReference type="Proteomes" id="UP000110868"/>
    </source>
</evidence>
<sequence>MSRNTIRARGDRDVYCGNNALNYDIINGTKLIGTRYQCFKKGVGAGLKEPILQPLDDYAPIDQTKIYCGKRDTLPADKDRFGTASECLRKGFGVGQKIKFEREGVQQTPIVLLTPGRPPRPSDEGVGGWYKVFLPTILGPVAGVFGPR</sequence>
<keyword evidence="2" id="KW-1185">Reference proteome</keyword>
<name>W8QF46_9VIRU</name>
<gene>
    <name evidence="1" type="ORF">AMIV_096</name>
</gene>
<organism evidence="1 2">
    <name type="scientific">Chloriridovirus anopheles1</name>
    <dbReference type="NCBI Taxonomy" id="1465751"/>
    <lineage>
        <taxon>Viruses</taxon>
        <taxon>Varidnaviria</taxon>
        <taxon>Bamfordvirae</taxon>
        <taxon>Nucleocytoviricota</taxon>
        <taxon>Megaviricetes</taxon>
        <taxon>Pimascovirales</taxon>
        <taxon>Pimascovirales incertae sedis</taxon>
        <taxon>Iridoviridae</taxon>
        <taxon>Betairidovirinae</taxon>
        <taxon>Chloriridovirus</taxon>
    </lineage>
</organism>
<protein>
    <submittedName>
        <fullName evidence="1">Uncharacterized protein</fullName>
    </submittedName>
</protein>
<accession>W8QF46</accession>
<reference evidence="1 2" key="1">
    <citation type="submission" date="2013-12" db="EMBL/GenBank/DDBJ databases">
        <authorList>
            <person name="Tong Y."/>
            <person name="Zhang J."/>
            <person name="Huang Y."/>
            <person name="Li S."/>
            <person name="Pei G."/>
            <person name="Zhang Z."/>
            <person name="Mi Z."/>
            <person name="An X."/>
        </authorList>
    </citation>
    <scope>NUCLEOTIDE SEQUENCE [LARGE SCALE GENOMIC DNA]</scope>
    <source>
        <strain evidence="1">AMIV</strain>
    </source>
</reference>
<dbReference type="KEGG" id="vg:18938257"/>
<evidence type="ECO:0000313" key="1">
    <source>
        <dbReference type="EMBL" id="AHL67589.1"/>
    </source>
</evidence>
<proteinExistence type="predicted"/>
<dbReference type="GeneID" id="18938257"/>
<dbReference type="Proteomes" id="UP000110868">
    <property type="component" value="Segment"/>
</dbReference>
<dbReference type="RefSeq" id="YP_009021173.1">
    <property type="nucleotide sequence ID" value="NC_023848.1"/>
</dbReference>
<dbReference type="EMBL" id="KF938901">
    <property type="protein sequence ID" value="AHL67589.1"/>
    <property type="molecule type" value="Genomic_DNA"/>
</dbReference>
<dbReference type="OrthoDB" id="15540at10239"/>